<evidence type="ECO:0000256" key="1">
    <source>
        <dbReference type="ARBA" id="ARBA00004651"/>
    </source>
</evidence>
<evidence type="ECO:0000256" key="6">
    <source>
        <dbReference type="SAM" id="Phobius"/>
    </source>
</evidence>
<dbReference type="GO" id="GO:0015171">
    <property type="term" value="F:amino acid transmembrane transporter activity"/>
    <property type="evidence" value="ECO:0007669"/>
    <property type="project" value="TreeGrafter"/>
</dbReference>
<reference evidence="7 8" key="1">
    <citation type="submission" date="2018-08" db="EMBL/GenBank/DDBJ databases">
        <title>Recombination of ecologically and evolutionarily significant loci maintains genetic cohesion in the Pseudomonas syringae species complex.</title>
        <authorList>
            <person name="Dillon M."/>
            <person name="Thakur S."/>
            <person name="Almeida R.N.D."/>
            <person name="Weir B.S."/>
            <person name="Guttman D.S."/>
        </authorList>
    </citation>
    <scope>NUCLEOTIDE SEQUENCE [LARGE SCALE GENOMIC DNA]</scope>
    <source>
        <strain evidence="7 8">ICMP 5019</strain>
    </source>
</reference>
<dbReference type="AlphaFoldDB" id="A0AB37QJF4"/>
<feature type="transmembrane region" description="Helical" evidence="6">
    <location>
        <begin position="174"/>
        <end position="196"/>
    </location>
</feature>
<dbReference type="InterPro" id="IPR001123">
    <property type="entry name" value="LeuE-type"/>
</dbReference>
<feature type="transmembrane region" description="Helical" evidence="6">
    <location>
        <begin position="208"/>
        <end position="225"/>
    </location>
</feature>
<evidence type="ECO:0000256" key="3">
    <source>
        <dbReference type="ARBA" id="ARBA00022692"/>
    </source>
</evidence>
<dbReference type="EMBL" id="RBSH01000272">
    <property type="protein sequence ID" value="RMR96164.1"/>
    <property type="molecule type" value="Genomic_DNA"/>
</dbReference>
<keyword evidence="4 6" id="KW-1133">Transmembrane helix</keyword>
<evidence type="ECO:0000313" key="7">
    <source>
        <dbReference type="EMBL" id="RMR96164.1"/>
    </source>
</evidence>
<dbReference type="Pfam" id="PF01810">
    <property type="entry name" value="LysE"/>
    <property type="match status" value="1"/>
</dbReference>
<feature type="transmembrane region" description="Helical" evidence="6">
    <location>
        <begin position="33"/>
        <end position="55"/>
    </location>
</feature>
<sequence>MGDQHYWFSLYRSTQQNRHLNQLDGTFSMWQSYLNGLLIAAGLIMAIGSQNAFVLAQGLRREHAAPVALLCIVCDVILVAAGVFGLASVLAANPTLLGVARWGGVIFLSWYGALALRRACSRQSLEQGAAVGVRSLRTVLLSALAVTLLNPHVYLDTVLLIGSLGAQQSVPGAYVAGAASASLIWFSALAAGAAWLAPWLARPATWRLLDAMIAVMMFSVAWQLIGSA</sequence>
<evidence type="ECO:0000313" key="8">
    <source>
        <dbReference type="Proteomes" id="UP000272613"/>
    </source>
</evidence>
<dbReference type="GO" id="GO:0005886">
    <property type="term" value="C:plasma membrane"/>
    <property type="evidence" value="ECO:0007669"/>
    <property type="project" value="UniProtKB-SubCell"/>
</dbReference>
<feature type="transmembrane region" description="Helical" evidence="6">
    <location>
        <begin position="136"/>
        <end position="154"/>
    </location>
</feature>
<gene>
    <name evidence="7" type="ORF">ALP74_02484</name>
</gene>
<dbReference type="Proteomes" id="UP000272613">
    <property type="component" value="Unassembled WGS sequence"/>
</dbReference>
<dbReference type="PANTHER" id="PTHR30086:SF20">
    <property type="entry name" value="ARGININE EXPORTER PROTEIN ARGO-RELATED"/>
    <property type="match status" value="1"/>
</dbReference>
<organism evidence="7 8">
    <name type="scientific">Pseudomonas coronafaciens pv. garcae</name>
    <dbReference type="NCBI Taxonomy" id="251653"/>
    <lineage>
        <taxon>Bacteria</taxon>
        <taxon>Pseudomonadati</taxon>
        <taxon>Pseudomonadota</taxon>
        <taxon>Gammaproteobacteria</taxon>
        <taxon>Pseudomonadales</taxon>
        <taxon>Pseudomonadaceae</taxon>
        <taxon>Pseudomonas</taxon>
        <taxon>Pseudomonas coronafaciens</taxon>
    </lineage>
</organism>
<feature type="transmembrane region" description="Helical" evidence="6">
    <location>
        <begin position="67"/>
        <end position="90"/>
    </location>
</feature>
<comment type="caution">
    <text evidence="7">The sequence shown here is derived from an EMBL/GenBank/DDBJ whole genome shotgun (WGS) entry which is preliminary data.</text>
</comment>
<feature type="transmembrane region" description="Helical" evidence="6">
    <location>
        <begin position="96"/>
        <end position="116"/>
    </location>
</feature>
<protein>
    <submittedName>
        <fullName evidence="7">Amino acid transporter LysE</fullName>
    </submittedName>
</protein>
<accession>A0AB37QJF4</accession>
<evidence type="ECO:0000256" key="5">
    <source>
        <dbReference type="ARBA" id="ARBA00023136"/>
    </source>
</evidence>
<keyword evidence="3 6" id="KW-0812">Transmembrane</keyword>
<keyword evidence="2" id="KW-1003">Cell membrane</keyword>
<dbReference type="PANTHER" id="PTHR30086">
    <property type="entry name" value="ARGININE EXPORTER PROTEIN ARGO"/>
    <property type="match status" value="1"/>
</dbReference>
<keyword evidence="5 6" id="KW-0472">Membrane</keyword>
<name>A0AB37QJF4_9PSED</name>
<evidence type="ECO:0000256" key="4">
    <source>
        <dbReference type="ARBA" id="ARBA00022989"/>
    </source>
</evidence>
<evidence type="ECO:0000256" key="2">
    <source>
        <dbReference type="ARBA" id="ARBA00022475"/>
    </source>
</evidence>
<comment type="subcellular location">
    <subcellularLocation>
        <location evidence="1">Cell membrane</location>
        <topology evidence="1">Multi-pass membrane protein</topology>
    </subcellularLocation>
</comment>
<proteinExistence type="predicted"/>